<dbReference type="ESTHER" id="rhosr-q0sgv4">
    <property type="family name" value="Epoxide_hydrolase"/>
</dbReference>
<accession>Q0SGV4</accession>
<evidence type="ECO:0000313" key="4">
    <source>
        <dbReference type="Proteomes" id="UP000008710"/>
    </source>
</evidence>
<sequence length="283" mass="30702">MSTLLEHTHVPVGPLTFDVTVGGPTDGDAVLLLHGYPESAASWSRVATILNDAGLRTYAPNQRGYSRGARPDGVESYRIDHLVADVVGLLDALDLDTVHLVGHDWGSVVAWCVAARHPDRLTSLTTVSVPHPAAFGWALRQDADQQQRSSYIDFLRTEGKAEHVLLRDDAQRLRAVFADVVSSELVDEHVGLLSEPGALTAALNWYRAMTKDFESTPVVTVPTTYVWSTGDLMLGRAGAERCGEFVDAPYEFVVLDDATHWIPEQRPGALADAILARTAAAPN</sequence>
<dbReference type="InterPro" id="IPR000073">
    <property type="entry name" value="AB_hydrolase_1"/>
</dbReference>
<dbReference type="EC" id="3.8.1.5" evidence="3"/>
<reference evidence="4" key="1">
    <citation type="journal article" date="2006" name="Proc. Natl. Acad. Sci. U.S.A.">
        <title>The complete genome of Rhodococcus sp. RHA1 provides insights into a catabolic powerhouse.</title>
        <authorList>
            <person name="McLeod M.P."/>
            <person name="Warren R.L."/>
            <person name="Hsiao W.W.L."/>
            <person name="Araki N."/>
            <person name="Myhre M."/>
            <person name="Fernandes C."/>
            <person name="Miyazawa D."/>
            <person name="Wong W."/>
            <person name="Lillquist A.L."/>
            <person name="Wang D."/>
            <person name="Dosanjh M."/>
            <person name="Hara H."/>
            <person name="Petrescu A."/>
            <person name="Morin R.D."/>
            <person name="Yang G."/>
            <person name="Stott J.M."/>
            <person name="Schein J.E."/>
            <person name="Shin H."/>
            <person name="Smailus D."/>
            <person name="Siddiqui A.S."/>
            <person name="Marra M.A."/>
            <person name="Jones S.J.M."/>
            <person name="Holt R."/>
            <person name="Brinkman F.S.L."/>
            <person name="Miyauchi K."/>
            <person name="Fukuda M."/>
            <person name="Davies J.E."/>
            <person name="Mohn W.W."/>
            <person name="Eltis L.D."/>
        </authorList>
    </citation>
    <scope>NUCLEOTIDE SEQUENCE [LARGE SCALE GENOMIC DNA]</scope>
    <source>
        <strain evidence="4">RHA1</strain>
    </source>
</reference>
<dbReference type="InterPro" id="IPR029058">
    <property type="entry name" value="AB_hydrolase_fold"/>
</dbReference>
<dbReference type="PANTHER" id="PTHR43329">
    <property type="entry name" value="EPOXIDE HYDROLASE"/>
    <property type="match status" value="1"/>
</dbReference>
<dbReference type="OrthoDB" id="2987348at2"/>
<gene>
    <name evidence="3" type="ordered locus">RHA1_ro01411</name>
</gene>
<dbReference type="AlphaFoldDB" id="Q0SGV4"/>
<dbReference type="Gene3D" id="3.40.50.1820">
    <property type="entry name" value="alpha/beta hydrolase"/>
    <property type="match status" value="1"/>
</dbReference>
<proteinExistence type="predicted"/>
<evidence type="ECO:0000313" key="3">
    <source>
        <dbReference type="EMBL" id="ABG93232.1"/>
    </source>
</evidence>
<dbReference type="RefSeq" id="WP_011594435.1">
    <property type="nucleotide sequence ID" value="NC_008268.1"/>
</dbReference>
<keyword evidence="1 3" id="KW-0378">Hydrolase</keyword>
<evidence type="ECO:0000256" key="1">
    <source>
        <dbReference type="ARBA" id="ARBA00022801"/>
    </source>
</evidence>
<dbReference type="Pfam" id="PF00561">
    <property type="entry name" value="Abhydrolase_1"/>
    <property type="match status" value="1"/>
</dbReference>
<dbReference type="Proteomes" id="UP000008710">
    <property type="component" value="Chromosome"/>
</dbReference>
<dbReference type="PRINTS" id="PR00412">
    <property type="entry name" value="EPOXHYDRLASE"/>
</dbReference>
<name>Q0SGV4_RHOJR</name>
<dbReference type="eggNOG" id="COG0596">
    <property type="taxonomic scope" value="Bacteria"/>
</dbReference>
<dbReference type="SUPFAM" id="SSF53474">
    <property type="entry name" value="alpha/beta-Hydrolases"/>
    <property type="match status" value="1"/>
</dbReference>
<dbReference type="EMBL" id="CP000431">
    <property type="protein sequence ID" value="ABG93232.1"/>
    <property type="molecule type" value="Genomic_DNA"/>
</dbReference>
<protein>
    <submittedName>
        <fullName evidence="3">Probable haloalkane dehalogenase</fullName>
        <ecNumber evidence="3">3.8.1.5</ecNumber>
    </submittedName>
</protein>
<dbReference type="KEGG" id="rha:RHA1_ro01411"/>
<organism evidence="3 4">
    <name type="scientific">Rhodococcus jostii (strain RHA1)</name>
    <dbReference type="NCBI Taxonomy" id="101510"/>
    <lineage>
        <taxon>Bacteria</taxon>
        <taxon>Bacillati</taxon>
        <taxon>Actinomycetota</taxon>
        <taxon>Actinomycetes</taxon>
        <taxon>Mycobacteriales</taxon>
        <taxon>Nocardiaceae</taxon>
        <taxon>Rhodococcus</taxon>
    </lineage>
</organism>
<evidence type="ECO:0000259" key="2">
    <source>
        <dbReference type="Pfam" id="PF00561"/>
    </source>
</evidence>
<dbReference type="GO" id="GO:0018786">
    <property type="term" value="F:haloalkane dehalogenase activity"/>
    <property type="evidence" value="ECO:0007669"/>
    <property type="project" value="UniProtKB-EC"/>
</dbReference>
<feature type="domain" description="AB hydrolase-1" evidence="2">
    <location>
        <begin position="29"/>
        <end position="266"/>
    </location>
</feature>
<dbReference type="HOGENOM" id="CLU_020336_7_3_11"/>
<dbReference type="PATRIC" id="fig|101510.16.peg.1436"/>
<dbReference type="InterPro" id="IPR000639">
    <property type="entry name" value="Epox_hydrolase-like"/>
</dbReference>